<evidence type="ECO:0000256" key="1">
    <source>
        <dbReference type="SAM" id="Phobius"/>
    </source>
</evidence>
<keyword evidence="1" id="KW-0472">Membrane</keyword>
<feature type="transmembrane region" description="Helical" evidence="1">
    <location>
        <begin position="34"/>
        <end position="56"/>
    </location>
</feature>
<evidence type="ECO:0000313" key="2">
    <source>
        <dbReference type="EMBL" id="TRZ37929.1"/>
    </source>
</evidence>
<dbReference type="RefSeq" id="WP_185766209.1">
    <property type="nucleotide sequence ID" value="NZ_RIBP01000004.1"/>
</dbReference>
<dbReference type="AlphaFoldDB" id="A0A553SLQ9"/>
<proteinExistence type="predicted"/>
<evidence type="ECO:0000313" key="3">
    <source>
        <dbReference type="Proteomes" id="UP000319837"/>
    </source>
</evidence>
<gene>
    <name evidence="2" type="ORF">CEQ21_21130</name>
</gene>
<organism evidence="2 3">
    <name type="scientific">Niallia circulans</name>
    <name type="common">Bacillus circulans</name>
    <dbReference type="NCBI Taxonomy" id="1397"/>
    <lineage>
        <taxon>Bacteria</taxon>
        <taxon>Bacillati</taxon>
        <taxon>Bacillota</taxon>
        <taxon>Bacilli</taxon>
        <taxon>Bacillales</taxon>
        <taxon>Bacillaceae</taxon>
        <taxon>Niallia</taxon>
    </lineage>
</organism>
<sequence length="183" mass="21349">MDSEWKAIFRFLGISLYALYYTGCYIIIKASQSTYNIVNITIIVLPILIVLVVRYFRKKRKQTTILKYMKSVLLYSIAPIICLYLLTANQYKSIFTTEKWLEKDSERTFMIDHLLKEHPLEGKQKKDIVALLGQETEEASFKEKDNMVYLLGAERGFISMDAEWLIIHFNEDNIADKVEVVSS</sequence>
<dbReference type="EMBL" id="RIBP01000004">
    <property type="protein sequence ID" value="TRZ37929.1"/>
    <property type="molecule type" value="Genomic_DNA"/>
</dbReference>
<accession>A0A553SLQ9</accession>
<protein>
    <submittedName>
        <fullName evidence="2">Uncharacterized protein</fullName>
    </submittedName>
</protein>
<reference evidence="3" key="1">
    <citation type="submission" date="2018-10" db="EMBL/GenBank/DDBJ databases">
        <title>FDA dAtabase for Regulatory Grade micrObial Sequences (FDA-ARGOS): Supporting development and validation of Infectious Disease Dx tests.</title>
        <authorList>
            <person name="Minogue T."/>
            <person name="Wolcott M."/>
            <person name="Wasieloski L."/>
            <person name="Aguilar W."/>
            <person name="Moore D."/>
            <person name="Tallon L."/>
            <person name="Sadzewicz L."/>
            <person name="Sengamalay N."/>
            <person name="Ott S."/>
            <person name="Godinez A."/>
            <person name="Nagaraj S."/>
            <person name="Vavikolanu K."/>
            <person name="Vyas G."/>
            <person name="Nadendla S."/>
            <person name="George J."/>
            <person name="Sichtig H."/>
        </authorList>
    </citation>
    <scope>NUCLEOTIDE SEQUENCE [LARGE SCALE GENOMIC DNA]</scope>
    <source>
        <strain evidence="3">FDAARGOS_343</strain>
    </source>
</reference>
<comment type="caution">
    <text evidence="2">The sequence shown here is derived from an EMBL/GenBank/DDBJ whole genome shotgun (WGS) entry which is preliminary data.</text>
</comment>
<keyword evidence="1" id="KW-0812">Transmembrane</keyword>
<feature type="transmembrane region" description="Helical" evidence="1">
    <location>
        <begin position="7"/>
        <end position="28"/>
    </location>
</feature>
<dbReference type="Proteomes" id="UP000319837">
    <property type="component" value="Unassembled WGS sequence"/>
</dbReference>
<name>A0A553SLQ9_NIACI</name>
<feature type="transmembrane region" description="Helical" evidence="1">
    <location>
        <begin position="68"/>
        <end position="86"/>
    </location>
</feature>
<keyword evidence="1" id="KW-1133">Transmembrane helix</keyword>